<feature type="transmembrane region" description="Helical" evidence="1">
    <location>
        <begin position="12"/>
        <end position="35"/>
    </location>
</feature>
<accession>A0ABD6AQX4</accession>
<evidence type="ECO:0000313" key="2">
    <source>
        <dbReference type="EMBL" id="MFD1512019.1"/>
    </source>
</evidence>
<feature type="transmembrane region" description="Helical" evidence="1">
    <location>
        <begin position="77"/>
        <end position="106"/>
    </location>
</feature>
<dbReference type="EMBL" id="JBHUDC010000002">
    <property type="protein sequence ID" value="MFD1512019.1"/>
    <property type="molecule type" value="Genomic_DNA"/>
</dbReference>
<evidence type="ECO:0008006" key="4">
    <source>
        <dbReference type="Google" id="ProtNLM"/>
    </source>
</evidence>
<sequence length="113" mass="11728">MANSYSRRHQSTPLGIWLVAGLAIVGGLSSVAAGLGHIASVWGIPIGVLVLAFGVAELLVGLGLLTRSRTAYRWALTIHAVGGLLDLVGGNLLGVLFSVVVVGYLLTKSAYFR</sequence>
<proteinExistence type="predicted"/>
<feature type="transmembrane region" description="Helical" evidence="1">
    <location>
        <begin position="41"/>
        <end position="65"/>
    </location>
</feature>
<dbReference type="AlphaFoldDB" id="A0ABD6AQX4"/>
<dbReference type="Proteomes" id="UP001597187">
    <property type="component" value="Unassembled WGS sequence"/>
</dbReference>
<keyword evidence="3" id="KW-1185">Reference proteome</keyword>
<keyword evidence="1" id="KW-1133">Transmembrane helix</keyword>
<reference evidence="2 3" key="1">
    <citation type="journal article" date="2019" name="Int. J. Syst. Evol. Microbiol.">
        <title>The Global Catalogue of Microorganisms (GCM) 10K type strain sequencing project: providing services to taxonomists for standard genome sequencing and annotation.</title>
        <authorList>
            <consortium name="The Broad Institute Genomics Platform"/>
            <consortium name="The Broad Institute Genome Sequencing Center for Infectious Disease"/>
            <person name="Wu L."/>
            <person name="Ma J."/>
        </authorList>
    </citation>
    <scope>NUCLEOTIDE SEQUENCE [LARGE SCALE GENOMIC DNA]</scope>
    <source>
        <strain evidence="2 3">CGMCC 1.12563</strain>
    </source>
</reference>
<name>A0ABD6AQX4_9EURY</name>
<keyword evidence="1" id="KW-0812">Transmembrane</keyword>
<evidence type="ECO:0000313" key="3">
    <source>
        <dbReference type="Proteomes" id="UP001597187"/>
    </source>
</evidence>
<comment type="caution">
    <text evidence="2">The sequence shown here is derived from an EMBL/GenBank/DDBJ whole genome shotgun (WGS) entry which is preliminary data.</text>
</comment>
<organism evidence="2 3">
    <name type="scientific">Halomarina rubra</name>
    <dbReference type="NCBI Taxonomy" id="2071873"/>
    <lineage>
        <taxon>Archaea</taxon>
        <taxon>Methanobacteriati</taxon>
        <taxon>Methanobacteriota</taxon>
        <taxon>Stenosarchaea group</taxon>
        <taxon>Halobacteria</taxon>
        <taxon>Halobacteriales</taxon>
        <taxon>Natronomonadaceae</taxon>
        <taxon>Halomarina</taxon>
    </lineage>
</organism>
<evidence type="ECO:0000256" key="1">
    <source>
        <dbReference type="SAM" id="Phobius"/>
    </source>
</evidence>
<dbReference type="RefSeq" id="WP_250872008.1">
    <property type="nucleotide sequence ID" value="NZ_JALXFV010000002.1"/>
</dbReference>
<keyword evidence="1" id="KW-0472">Membrane</keyword>
<gene>
    <name evidence="2" type="ORF">ACFSBT_01830</name>
</gene>
<protein>
    <recommendedName>
        <fullName evidence="4">HdeD family acid-resistance protein</fullName>
    </recommendedName>
</protein>